<comment type="caution">
    <text evidence="1">The sequence shown here is derived from an EMBL/GenBank/DDBJ whole genome shotgun (WGS) entry which is preliminary data.</text>
</comment>
<protein>
    <submittedName>
        <fullName evidence="1">Uncharacterized protein</fullName>
    </submittedName>
</protein>
<name>A0ACC2W7Q4_9TREE</name>
<dbReference type="Proteomes" id="UP001227268">
    <property type="component" value="Unassembled WGS sequence"/>
</dbReference>
<sequence>MTKTTNAQLPHGAPQAEVAEGPDYRSAIQQGTCQIEEGQARDSRALGQIAQSFKELDNMSSAEGGVQQPVILDSTTGARSHQTTEPPPLTEDAAIPGHVSSVRALVEAARQEDGQSERTGVTLGAATNSRFGVSERPRQGPIFPSSEIARDRIVRQIPASFSGVAHQPVPRISEFPSVASTASSLPYPSLAGWRADSTGIWPAPIIDTNTIKKERVQVTPLPEVYRHHSHVNDYNLNLSARHRVGTRQRSPPSASEMDTNMSENADSNQQTPAAAVAAADSLEVRRMADTDAEEVYWSGFEDGITYERQRQTLEIRARRSDYQGRANSFGADGAAERQHGSPVNSFRAYRTDEETGFDRSQPPVASHLAGYVSKPSYVEGSHNFTSRAPGAEGARTMTERDAAPNIGAEHHRSAEAGREPHSWLSQPVNNPQRAPDHERWMSPSAFTTNNVPFDRPSGSTSTGSSGGWGKVNMSCNQCRQRKTKCDGAKPYPCTACIKRRTEDECTYAATLRRRGPGKRREGDGEADSVRSDSEVTIMRSSNNEAPQAEDGYDMSRRRDGMDSVSGAGRGKRMRTDSSVDYGVGGSGPRREGWQDGVDNGAAS</sequence>
<evidence type="ECO:0000313" key="2">
    <source>
        <dbReference type="Proteomes" id="UP001227268"/>
    </source>
</evidence>
<dbReference type="EMBL" id="JASBWT010000002">
    <property type="protein sequence ID" value="KAJ9107451.1"/>
    <property type="molecule type" value="Genomic_DNA"/>
</dbReference>
<reference evidence="1" key="1">
    <citation type="submission" date="2023-04" db="EMBL/GenBank/DDBJ databases">
        <title>Draft Genome sequencing of Naganishia species isolated from polar environments using Oxford Nanopore Technology.</title>
        <authorList>
            <person name="Leo P."/>
            <person name="Venkateswaran K."/>
        </authorList>
    </citation>
    <scope>NUCLEOTIDE SEQUENCE</scope>
    <source>
        <strain evidence="1">MNA-CCFEE 5423</strain>
    </source>
</reference>
<evidence type="ECO:0000313" key="1">
    <source>
        <dbReference type="EMBL" id="KAJ9107451.1"/>
    </source>
</evidence>
<organism evidence="1 2">
    <name type="scientific">Naganishia friedmannii</name>
    <dbReference type="NCBI Taxonomy" id="89922"/>
    <lineage>
        <taxon>Eukaryota</taxon>
        <taxon>Fungi</taxon>
        <taxon>Dikarya</taxon>
        <taxon>Basidiomycota</taxon>
        <taxon>Agaricomycotina</taxon>
        <taxon>Tremellomycetes</taxon>
        <taxon>Filobasidiales</taxon>
        <taxon>Filobasidiaceae</taxon>
        <taxon>Naganishia</taxon>
    </lineage>
</organism>
<accession>A0ACC2W7Q4</accession>
<gene>
    <name evidence="1" type="ORF">QFC21_000904</name>
</gene>
<proteinExistence type="predicted"/>
<keyword evidence="2" id="KW-1185">Reference proteome</keyword>